<feature type="region of interest" description="Disordered" evidence="1">
    <location>
        <begin position="38"/>
        <end position="67"/>
    </location>
</feature>
<proteinExistence type="predicted"/>
<protein>
    <submittedName>
        <fullName evidence="2">Uncharacterized protein</fullName>
    </submittedName>
</protein>
<gene>
    <name evidence="2" type="ORF">PCOR1329_LOCUS11522</name>
</gene>
<name>A0ABN9QMV4_9DINO</name>
<evidence type="ECO:0000313" key="2">
    <source>
        <dbReference type="EMBL" id="CAK0804841.1"/>
    </source>
</evidence>
<reference evidence="2" key="1">
    <citation type="submission" date="2023-10" db="EMBL/GenBank/DDBJ databases">
        <authorList>
            <person name="Chen Y."/>
            <person name="Shah S."/>
            <person name="Dougan E. K."/>
            <person name="Thang M."/>
            <person name="Chan C."/>
        </authorList>
    </citation>
    <scope>NUCLEOTIDE SEQUENCE [LARGE SCALE GENOMIC DNA]</scope>
</reference>
<evidence type="ECO:0000256" key="1">
    <source>
        <dbReference type="SAM" id="MobiDB-lite"/>
    </source>
</evidence>
<sequence length="67" mass="7208">MFSVTAALRRSVDSFSFVHLRCPLAVATELAQAGPMMGGLRRHSLTRPLGTPSDEHGRPSWESGAPC</sequence>
<accession>A0ABN9QMV4</accession>
<comment type="caution">
    <text evidence="2">The sequence shown here is derived from an EMBL/GenBank/DDBJ whole genome shotgun (WGS) entry which is preliminary data.</text>
</comment>
<feature type="non-terminal residue" evidence="2">
    <location>
        <position position="67"/>
    </location>
</feature>
<evidence type="ECO:0000313" key="3">
    <source>
        <dbReference type="Proteomes" id="UP001189429"/>
    </source>
</evidence>
<dbReference type="EMBL" id="CAUYUJ010003332">
    <property type="protein sequence ID" value="CAK0804841.1"/>
    <property type="molecule type" value="Genomic_DNA"/>
</dbReference>
<dbReference type="Proteomes" id="UP001189429">
    <property type="component" value="Unassembled WGS sequence"/>
</dbReference>
<keyword evidence="3" id="KW-1185">Reference proteome</keyword>
<organism evidence="2 3">
    <name type="scientific">Prorocentrum cordatum</name>
    <dbReference type="NCBI Taxonomy" id="2364126"/>
    <lineage>
        <taxon>Eukaryota</taxon>
        <taxon>Sar</taxon>
        <taxon>Alveolata</taxon>
        <taxon>Dinophyceae</taxon>
        <taxon>Prorocentrales</taxon>
        <taxon>Prorocentraceae</taxon>
        <taxon>Prorocentrum</taxon>
    </lineage>
</organism>